<accession>A0A8J4RR74</accession>
<organism evidence="1 2">
    <name type="scientific">Castanea mollissima</name>
    <name type="common">Chinese chestnut</name>
    <dbReference type="NCBI Taxonomy" id="60419"/>
    <lineage>
        <taxon>Eukaryota</taxon>
        <taxon>Viridiplantae</taxon>
        <taxon>Streptophyta</taxon>
        <taxon>Embryophyta</taxon>
        <taxon>Tracheophyta</taxon>
        <taxon>Spermatophyta</taxon>
        <taxon>Magnoliopsida</taxon>
        <taxon>eudicotyledons</taxon>
        <taxon>Gunneridae</taxon>
        <taxon>Pentapetalae</taxon>
        <taxon>rosids</taxon>
        <taxon>fabids</taxon>
        <taxon>Fagales</taxon>
        <taxon>Fagaceae</taxon>
        <taxon>Castanea</taxon>
    </lineage>
</organism>
<evidence type="ECO:0000313" key="2">
    <source>
        <dbReference type="Proteomes" id="UP000737018"/>
    </source>
</evidence>
<comment type="caution">
    <text evidence="1">The sequence shown here is derived from an EMBL/GenBank/DDBJ whole genome shotgun (WGS) entry which is preliminary data.</text>
</comment>
<gene>
    <name evidence="1" type="ORF">CMV_005367</name>
</gene>
<dbReference type="OrthoDB" id="10481453at2759"/>
<dbReference type="Proteomes" id="UP000737018">
    <property type="component" value="Unassembled WGS sequence"/>
</dbReference>
<dbReference type="AlphaFoldDB" id="A0A8J4RR74"/>
<evidence type="ECO:0000313" key="1">
    <source>
        <dbReference type="EMBL" id="KAF3970983.1"/>
    </source>
</evidence>
<sequence length="113" mass="13154">MQQERSKGKKIAKRGEKVSEMTQAIQNFTELSRMRFLARQAKASAITENMADSSDKFSLEKAIGILNEYKELDAFGFYKVQKELYNRETRIAFMSMTDERKRSWMDIIANGLK</sequence>
<proteinExistence type="predicted"/>
<dbReference type="EMBL" id="JRKL02000479">
    <property type="protein sequence ID" value="KAF3970983.1"/>
    <property type="molecule type" value="Genomic_DNA"/>
</dbReference>
<protein>
    <submittedName>
        <fullName evidence="1">Uncharacterized protein</fullName>
    </submittedName>
</protein>
<name>A0A8J4RR74_9ROSI</name>
<reference evidence="1" key="1">
    <citation type="submission" date="2020-03" db="EMBL/GenBank/DDBJ databases">
        <title>Castanea mollissima Vanexum genome sequencing.</title>
        <authorList>
            <person name="Staton M."/>
        </authorList>
    </citation>
    <scope>NUCLEOTIDE SEQUENCE</scope>
    <source>
        <tissue evidence="1">Leaf</tissue>
    </source>
</reference>
<keyword evidence="2" id="KW-1185">Reference proteome</keyword>